<evidence type="ECO:0000313" key="14">
    <source>
        <dbReference type="Proteomes" id="UP000298138"/>
    </source>
</evidence>
<feature type="domain" description="Methionyl/Leucyl tRNA synthetase" evidence="11">
    <location>
        <begin position="66"/>
        <end position="431"/>
    </location>
</feature>
<dbReference type="GO" id="GO:0005739">
    <property type="term" value="C:mitochondrion"/>
    <property type="evidence" value="ECO:0007669"/>
    <property type="project" value="UniProtKB-ARBA"/>
</dbReference>
<dbReference type="CDD" id="cd00814">
    <property type="entry name" value="MetRS_core"/>
    <property type="match status" value="1"/>
</dbReference>
<organism evidence="13 14">
    <name type="scientific">Ascodesmis nigricans</name>
    <dbReference type="NCBI Taxonomy" id="341454"/>
    <lineage>
        <taxon>Eukaryota</taxon>
        <taxon>Fungi</taxon>
        <taxon>Dikarya</taxon>
        <taxon>Ascomycota</taxon>
        <taxon>Pezizomycotina</taxon>
        <taxon>Pezizomycetes</taxon>
        <taxon>Pezizales</taxon>
        <taxon>Ascodesmidaceae</taxon>
        <taxon>Ascodesmis</taxon>
    </lineage>
</organism>
<keyword evidence="7 10" id="KW-0030">Aminoacyl-tRNA synthetase</keyword>
<dbReference type="FunFam" id="2.170.220.10:FF:000001">
    <property type="entry name" value="methionine--tRNA ligase, mitochondrial"/>
    <property type="match status" value="1"/>
</dbReference>
<dbReference type="PRINTS" id="PR01041">
    <property type="entry name" value="TRNASYNTHMET"/>
</dbReference>
<dbReference type="InParanoid" id="A0A4V3SIQ6"/>
<dbReference type="Proteomes" id="UP000298138">
    <property type="component" value="Unassembled WGS sequence"/>
</dbReference>
<keyword evidence="14" id="KW-1185">Reference proteome</keyword>
<dbReference type="InterPro" id="IPR015413">
    <property type="entry name" value="Methionyl/Leucyl_tRNA_Synth"/>
</dbReference>
<evidence type="ECO:0000256" key="6">
    <source>
        <dbReference type="ARBA" id="ARBA00022917"/>
    </source>
</evidence>
<evidence type="ECO:0000256" key="10">
    <source>
        <dbReference type="RuleBase" id="RU363039"/>
    </source>
</evidence>
<dbReference type="PANTHER" id="PTHR43326">
    <property type="entry name" value="METHIONYL-TRNA SYNTHETASE"/>
    <property type="match status" value="1"/>
</dbReference>
<reference evidence="13 14" key="1">
    <citation type="submission" date="2019-04" db="EMBL/GenBank/DDBJ databases">
        <title>Comparative genomics and transcriptomics to analyze fruiting body development in filamentous ascomycetes.</title>
        <authorList>
            <consortium name="DOE Joint Genome Institute"/>
            <person name="Lutkenhaus R."/>
            <person name="Traeger S."/>
            <person name="Breuer J."/>
            <person name="Kuo A."/>
            <person name="Lipzen A."/>
            <person name="Pangilinan J."/>
            <person name="Dilworth D."/>
            <person name="Sandor L."/>
            <person name="Poggeler S."/>
            <person name="Barry K."/>
            <person name="Grigoriev I.V."/>
            <person name="Nowrousian M."/>
        </authorList>
    </citation>
    <scope>NUCLEOTIDE SEQUENCE [LARGE SCALE GENOMIC DNA]</scope>
    <source>
        <strain evidence="13 14">CBS 389.68</strain>
    </source>
</reference>
<evidence type="ECO:0000256" key="8">
    <source>
        <dbReference type="ARBA" id="ARBA00047364"/>
    </source>
</evidence>
<dbReference type="SUPFAM" id="SSF47323">
    <property type="entry name" value="Anticodon-binding domain of a subclass of class I aminoacyl-tRNA synthetases"/>
    <property type="match status" value="1"/>
</dbReference>
<dbReference type="InterPro" id="IPR033911">
    <property type="entry name" value="MetRS_core"/>
</dbReference>
<keyword evidence="6 10" id="KW-0648">Protein biosynthesis</keyword>
<name>A0A4V3SIQ6_9PEZI</name>
<comment type="similarity">
    <text evidence="1 10">Belongs to the class-I aminoacyl-tRNA synthetase family.</text>
</comment>
<evidence type="ECO:0000256" key="4">
    <source>
        <dbReference type="ARBA" id="ARBA00022741"/>
    </source>
</evidence>
<dbReference type="PANTHER" id="PTHR43326:SF1">
    <property type="entry name" value="METHIONINE--TRNA LIGASE, MITOCHONDRIAL"/>
    <property type="match status" value="1"/>
</dbReference>
<dbReference type="EMBL" id="ML220121">
    <property type="protein sequence ID" value="TGZ81105.1"/>
    <property type="molecule type" value="Genomic_DNA"/>
</dbReference>
<dbReference type="InterPro" id="IPR014758">
    <property type="entry name" value="Met-tRNA_synth"/>
</dbReference>
<keyword evidence="4 10" id="KW-0547">Nucleotide-binding</keyword>
<evidence type="ECO:0000256" key="1">
    <source>
        <dbReference type="ARBA" id="ARBA00005594"/>
    </source>
</evidence>
<dbReference type="InterPro" id="IPR041872">
    <property type="entry name" value="Anticodon_Met"/>
</dbReference>
<feature type="domain" description="Methionyl-tRNA synthetase anticodon-binding" evidence="12">
    <location>
        <begin position="462"/>
        <end position="560"/>
    </location>
</feature>
<sequence>MWCSTRLSPPLRCGSARRSLHAPLLSATRIPARLFSTTVIRGQQESAKIDPVTGLKASEEKDKPFYVTSPIFYVNAAPHVGHMYTMVLVDVVKRWEQLKGRKALLVTGTDEHGMKIQQAAQLAQKDPLEFCDTGAAMFQDLAARVNCKYDTFIRTTDPKHHDAVQYFWQMLQARDLIYSDKHSGWYSVADETFYPENSVESVVDPATGQKIKVSKETGREVQWTSEVNYHFRLSSMAPKLLEFYKQNPDWIVPHSRYKEVVAAVEEGLEDLSISRTRSRLSWGIQVPNDPEQTVYVWLDALVNYLTASGYPWTPGREQALGWPADLHVIGKDIVKFHCIYWPAFLLALDLPMPKRILTHAHWTMNHKKMSKSDGNVVNPFYAIDRFGTDPMRYYMARDGGIKDDGDYSNEMILTRYRSELQRGFGNITGRVRGKKFDVEASVKAAMSGGMTGDWIFDTVDVSMVKALDKHPRDVYDRMEKLDIPGGLRGIVDLMDETNRYLQDTAPWSIDKEKNPTELLRRIYFAAEAIRICAILLQPFMPEKAKMILDNFSVDPAKRTMHHAAIAMDDAYGARIGKPPQPFPPLPE</sequence>
<dbReference type="FunCoup" id="A0A4V3SIQ6">
    <property type="interactions" value="549"/>
</dbReference>
<evidence type="ECO:0000313" key="13">
    <source>
        <dbReference type="EMBL" id="TGZ81105.1"/>
    </source>
</evidence>
<dbReference type="STRING" id="341454.A0A4V3SIQ6"/>
<dbReference type="Gene3D" id="2.170.220.10">
    <property type="match status" value="1"/>
</dbReference>
<evidence type="ECO:0000256" key="2">
    <source>
        <dbReference type="ARBA" id="ARBA00012838"/>
    </source>
</evidence>
<gene>
    <name evidence="13" type="ORF">EX30DRAFT_306901</name>
</gene>
<protein>
    <recommendedName>
        <fullName evidence="9">Probable methionine--tRNA ligase, mitochondrial</fullName>
        <ecNumber evidence="2">6.1.1.10</ecNumber>
    </recommendedName>
</protein>
<dbReference type="InterPro" id="IPR023457">
    <property type="entry name" value="Met-tRNA_synth_2"/>
</dbReference>
<evidence type="ECO:0000256" key="3">
    <source>
        <dbReference type="ARBA" id="ARBA00022598"/>
    </source>
</evidence>
<proteinExistence type="inferred from homology"/>
<dbReference type="GO" id="GO:0006431">
    <property type="term" value="P:methionyl-tRNA aminoacylation"/>
    <property type="evidence" value="ECO:0007669"/>
    <property type="project" value="InterPro"/>
</dbReference>
<evidence type="ECO:0000256" key="7">
    <source>
        <dbReference type="ARBA" id="ARBA00023146"/>
    </source>
</evidence>
<dbReference type="Gene3D" id="3.40.50.620">
    <property type="entry name" value="HUPs"/>
    <property type="match status" value="1"/>
</dbReference>
<accession>A0A4V3SIQ6</accession>
<dbReference type="SUPFAM" id="SSF52374">
    <property type="entry name" value="Nucleotidylyl transferase"/>
    <property type="match status" value="1"/>
</dbReference>
<evidence type="ECO:0000259" key="12">
    <source>
        <dbReference type="Pfam" id="PF19303"/>
    </source>
</evidence>
<evidence type="ECO:0000259" key="11">
    <source>
        <dbReference type="Pfam" id="PF09334"/>
    </source>
</evidence>
<dbReference type="Gene3D" id="1.10.730.10">
    <property type="entry name" value="Isoleucyl-tRNA Synthetase, Domain 1"/>
    <property type="match status" value="1"/>
</dbReference>
<dbReference type="NCBIfam" id="TIGR00398">
    <property type="entry name" value="metG"/>
    <property type="match status" value="1"/>
</dbReference>
<dbReference type="Pfam" id="PF19303">
    <property type="entry name" value="Anticodon_3"/>
    <property type="match status" value="1"/>
</dbReference>
<dbReference type="Pfam" id="PF09334">
    <property type="entry name" value="tRNA-synt_1g"/>
    <property type="match status" value="1"/>
</dbReference>
<dbReference type="AlphaFoldDB" id="A0A4V3SIQ6"/>
<keyword evidence="3 10" id="KW-0436">Ligase</keyword>
<dbReference type="GO" id="GO:0005524">
    <property type="term" value="F:ATP binding"/>
    <property type="evidence" value="ECO:0007669"/>
    <property type="project" value="UniProtKB-KW"/>
</dbReference>
<comment type="catalytic activity">
    <reaction evidence="8">
        <text>tRNA(Met) + L-methionine + ATP = L-methionyl-tRNA(Met) + AMP + diphosphate</text>
        <dbReference type="Rhea" id="RHEA:13481"/>
        <dbReference type="Rhea" id="RHEA-COMP:9667"/>
        <dbReference type="Rhea" id="RHEA-COMP:9698"/>
        <dbReference type="ChEBI" id="CHEBI:30616"/>
        <dbReference type="ChEBI" id="CHEBI:33019"/>
        <dbReference type="ChEBI" id="CHEBI:57844"/>
        <dbReference type="ChEBI" id="CHEBI:78442"/>
        <dbReference type="ChEBI" id="CHEBI:78530"/>
        <dbReference type="ChEBI" id="CHEBI:456215"/>
        <dbReference type="EC" id="6.1.1.10"/>
    </reaction>
</comment>
<evidence type="ECO:0000256" key="5">
    <source>
        <dbReference type="ARBA" id="ARBA00022840"/>
    </source>
</evidence>
<dbReference type="OrthoDB" id="24670at2759"/>
<dbReference type="GO" id="GO:0004825">
    <property type="term" value="F:methionine-tRNA ligase activity"/>
    <property type="evidence" value="ECO:0007669"/>
    <property type="project" value="UniProtKB-EC"/>
</dbReference>
<keyword evidence="5 10" id="KW-0067">ATP-binding</keyword>
<dbReference type="InterPro" id="IPR014729">
    <property type="entry name" value="Rossmann-like_a/b/a_fold"/>
</dbReference>
<dbReference type="InterPro" id="IPR009080">
    <property type="entry name" value="tRNAsynth_Ia_anticodon-bd"/>
</dbReference>
<dbReference type="EC" id="6.1.1.10" evidence="2"/>
<evidence type="ECO:0000256" key="9">
    <source>
        <dbReference type="ARBA" id="ARBA00068817"/>
    </source>
</evidence>